<evidence type="ECO:0000259" key="2">
    <source>
        <dbReference type="PROSITE" id="PS51831"/>
    </source>
</evidence>
<dbReference type="Gene3D" id="1.10.3210.10">
    <property type="entry name" value="Hypothetical protein af1432"/>
    <property type="match status" value="1"/>
</dbReference>
<dbReference type="InterPro" id="IPR003607">
    <property type="entry name" value="HD/PDEase_dom"/>
</dbReference>
<evidence type="ECO:0000256" key="1">
    <source>
        <dbReference type="SAM" id="MobiDB-lite"/>
    </source>
</evidence>
<organism evidence="3 4">
    <name type="scientific">Synchytrium endobioticum</name>
    <dbReference type="NCBI Taxonomy" id="286115"/>
    <lineage>
        <taxon>Eukaryota</taxon>
        <taxon>Fungi</taxon>
        <taxon>Fungi incertae sedis</taxon>
        <taxon>Chytridiomycota</taxon>
        <taxon>Chytridiomycota incertae sedis</taxon>
        <taxon>Chytridiomycetes</taxon>
        <taxon>Synchytriales</taxon>
        <taxon>Synchytriaceae</taxon>
        <taxon>Synchytrium</taxon>
    </lineage>
</organism>
<feature type="region of interest" description="Disordered" evidence="1">
    <location>
        <begin position="502"/>
        <end position="524"/>
    </location>
</feature>
<feature type="domain" description="HD" evidence="2">
    <location>
        <begin position="60"/>
        <end position="210"/>
    </location>
</feature>
<dbReference type="PANTHER" id="PTHR11373:SF4">
    <property type="entry name" value="DEOXYNUCLEOSIDE TRIPHOSPHATE TRIPHOSPHOHYDROLASE SAMHD1"/>
    <property type="match status" value="1"/>
</dbReference>
<name>A0A507CJK1_9FUNG</name>
<dbReference type="InterPro" id="IPR006674">
    <property type="entry name" value="HD_domain"/>
</dbReference>
<dbReference type="Proteomes" id="UP000317494">
    <property type="component" value="Unassembled WGS sequence"/>
</dbReference>
<accession>A0A507CJK1</accession>
<dbReference type="GO" id="GO:0005634">
    <property type="term" value="C:nucleus"/>
    <property type="evidence" value="ECO:0007669"/>
    <property type="project" value="TreeGrafter"/>
</dbReference>
<proteinExistence type="predicted"/>
<gene>
    <name evidence="3" type="ORF">SeMB42_g06723</name>
</gene>
<dbReference type="SMART" id="SM00471">
    <property type="entry name" value="HDc"/>
    <property type="match status" value="1"/>
</dbReference>
<dbReference type="PROSITE" id="PS51831">
    <property type="entry name" value="HD"/>
    <property type="match status" value="1"/>
</dbReference>
<dbReference type="Gene3D" id="3.30.70.2760">
    <property type="match status" value="1"/>
</dbReference>
<dbReference type="VEuPathDB" id="FungiDB:SeMB42_g06723"/>
<comment type="caution">
    <text evidence="3">The sequence shown here is derived from an EMBL/GenBank/DDBJ whole genome shotgun (WGS) entry which is preliminary data.</text>
</comment>
<dbReference type="InterPro" id="IPR045509">
    <property type="entry name" value="HD_assoc_2"/>
</dbReference>
<dbReference type="GO" id="GO:0008832">
    <property type="term" value="F:dGTPase activity"/>
    <property type="evidence" value="ECO:0007669"/>
    <property type="project" value="TreeGrafter"/>
</dbReference>
<dbReference type="InterPro" id="IPR050135">
    <property type="entry name" value="dGTPase-like"/>
</dbReference>
<protein>
    <recommendedName>
        <fullName evidence="2">HD domain-containing protein</fullName>
    </recommendedName>
</protein>
<feature type="compositionally biased region" description="Basic and acidic residues" evidence="1">
    <location>
        <begin position="502"/>
        <end position="514"/>
    </location>
</feature>
<evidence type="ECO:0000313" key="4">
    <source>
        <dbReference type="Proteomes" id="UP000317494"/>
    </source>
</evidence>
<sequence length="707" mass="79767">MPAYPSKLRTGKVIKDQIHDLIDLEPLDLAVIDTRSFQRLREVKQLGTCYYVYPGATHNRFEHSIGTAHLAGLFMDNLRKEQPDLEISDTERNCVRLAALCHDLGHGPFSHVFDNEFMRKAAPEKKWTHEQQSGVMLDYIVNEEWNGVFQDLDTHEVKTIKEFISHKDFVKDLIKGKPGLGSKHFVERKFLFQIVANKTSSIDVDKFDYLKRDSHNVLGKSVFDHSRFMKFSRVIDNEICYKAPADQSNIYELFQARYNLSRTIYTHKVTKAVELMVVDALLAAEDFLQISSKVDNPESFLELTDTILHNIEFSKNVELEESRGVIRRIRRRDLYMCVDCVVIPDNNDTLVDLCRPGALSEDDIAMYSGGSIRPDDIILDFVRLNFGNGKKNPAELVRFYNKYDLTESFYLPPQACTALVPTTFEELQLRVFVKHESKQRAAQKAFRSWALAQHIPKENHNQEFATFSPEPVNSVLSNSRYSSSGAILSQEGVQETMSCRNRDDDDRYDLHNDTKALSTPTPSKRFHMDCRAAMDPDDDDLDDGIDDGSLRLKEDSGWRNVLSTSLSQTFASPLSIERSMPLAPPSTTVRSPSASTVSSQLFASDSTQLSSNKNQTLSQFPATLQRVHQPSPSTSQHYLYSDNNANLPISSASRYQQRIAVAAAVSACGMSTPLPHMHASHQALPPSPRTPSQHLAIVGIGDLLTPS</sequence>
<dbReference type="EMBL" id="QEAN01000398">
    <property type="protein sequence ID" value="TPX38476.1"/>
    <property type="molecule type" value="Genomic_DNA"/>
</dbReference>
<dbReference type="PANTHER" id="PTHR11373">
    <property type="entry name" value="DEOXYNUCLEOSIDE TRIPHOSPHATE TRIPHOSPHOHYDROLASE"/>
    <property type="match status" value="1"/>
</dbReference>
<dbReference type="GO" id="GO:0006203">
    <property type="term" value="P:dGTP catabolic process"/>
    <property type="evidence" value="ECO:0007669"/>
    <property type="project" value="TreeGrafter"/>
</dbReference>
<dbReference type="Pfam" id="PF01966">
    <property type="entry name" value="HD"/>
    <property type="match status" value="1"/>
</dbReference>
<dbReference type="Pfam" id="PF19276">
    <property type="entry name" value="HD_assoc_2"/>
    <property type="match status" value="1"/>
</dbReference>
<evidence type="ECO:0000313" key="3">
    <source>
        <dbReference type="EMBL" id="TPX38476.1"/>
    </source>
</evidence>
<keyword evidence="4" id="KW-1185">Reference proteome</keyword>
<reference evidence="3 4" key="1">
    <citation type="journal article" date="2019" name="Sci. Rep.">
        <title>Comparative genomics of chytrid fungi reveal insights into the obligate biotrophic and pathogenic lifestyle of Synchytrium endobioticum.</title>
        <authorList>
            <person name="van de Vossenberg B.T.L.H."/>
            <person name="Warris S."/>
            <person name="Nguyen H.D.T."/>
            <person name="van Gent-Pelzer M.P.E."/>
            <person name="Joly D.L."/>
            <person name="van de Geest H.C."/>
            <person name="Bonants P.J.M."/>
            <person name="Smith D.S."/>
            <person name="Levesque C.A."/>
            <person name="van der Lee T.A.J."/>
        </authorList>
    </citation>
    <scope>NUCLEOTIDE SEQUENCE [LARGE SCALE GENOMIC DNA]</scope>
    <source>
        <strain evidence="3 4">MB42</strain>
    </source>
</reference>
<dbReference type="SUPFAM" id="SSF109604">
    <property type="entry name" value="HD-domain/PDEase-like"/>
    <property type="match status" value="1"/>
</dbReference>
<dbReference type="AlphaFoldDB" id="A0A507CJK1"/>
<dbReference type="CDD" id="cd00077">
    <property type="entry name" value="HDc"/>
    <property type="match status" value="1"/>
</dbReference>